<accession>A0ABX3VTP6</accession>
<dbReference type="Pfam" id="PF13519">
    <property type="entry name" value="VWA_2"/>
    <property type="match status" value="1"/>
</dbReference>
<dbReference type="PANTHER" id="PTHR41248">
    <property type="entry name" value="NORD PROTEIN"/>
    <property type="match status" value="1"/>
</dbReference>
<dbReference type="Proteomes" id="UP000193801">
    <property type="component" value="Unassembled WGS sequence"/>
</dbReference>
<dbReference type="PROSITE" id="PS50234">
    <property type="entry name" value="VWFA"/>
    <property type="match status" value="1"/>
</dbReference>
<proteinExistence type="predicted"/>
<sequence length="567" mass="61166">MANSSMPSCPGPDRFRLLASFVAGRSVDVAEAPAGEAAHTNGRVIFVSAARPIAEWRREVLVQSALLGAGSLDPRWVKALRARPSVARRYLTLEGRRVLAQLAGEIRLAATVRPDEAPSTASPAESLEVAKGRAKVDDPPEWFGVIRPSRLVAFSPGPGTKATDKELRLEFDPVDLPEADDDGDRQQSAESKILKLFESPLFNSRALSDYFRKLFGSSRSPGDGTPGAELHVRSVRRVDGVGANARPLPTRIHFTDEGNPGALVGVGGALYPEWDVHHGRYRPEWCRVVDFPLTAGADVSAAGVPRDDVLRRRLSRIGLGPKVFRGRPEGDDLDIEALVNLFVDLRSGYSPPEHIYLERRKLARDLGVLILLDASGSTTDSDPDGLAVHEHQRRAAATLAVTLEELGDRVAVYAFRSHGRNAVHLPVIKPFGQPFGAVGRARLNQLQPSGYTRLGAGIRGAGEILKTEAGTPNRLLLVLSDGFPYDHGYEGRYAEADARKALEELRADGVACLCLSLAAATATEELERVFGSASYAGAATLAELSPQMDELFLSSLRELAAPRPSRG</sequence>
<protein>
    <recommendedName>
        <fullName evidence="1">VWFA domain-containing protein</fullName>
    </recommendedName>
</protein>
<name>A0ABX3VTP6_9MYCO</name>
<dbReference type="InterPro" id="IPR036465">
    <property type="entry name" value="vWFA_dom_sf"/>
</dbReference>
<dbReference type="EMBL" id="LQPK01000003">
    <property type="protein sequence ID" value="ORW33588.1"/>
    <property type="molecule type" value="Genomic_DNA"/>
</dbReference>
<evidence type="ECO:0000313" key="3">
    <source>
        <dbReference type="Proteomes" id="UP000193801"/>
    </source>
</evidence>
<evidence type="ECO:0000259" key="1">
    <source>
        <dbReference type="PROSITE" id="PS50234"/>
    </source>
</evidence>
<gene>
    <name evidence="2" type="ORF">AWB91_07225</name>
</gene>
<keyword evidence="3" id="KW-1185">Reference proteome</keyword>
<dbReference type="SUPFAM" id="SSF53300">
    <property type="entry name" value="vWA-like"/>
    <property type="match status" value="1"/>
</dbReference>
<feature type="domain" description="VWFA" evidence="1">
    <location>
        <begin position="367"/>
        <end position="556"/>
    </location>
</feature>
<comment type="caution">
    <text evidence="2">The sequence shown here is derived from an EMBL/GenBank/DDBJ whole genome shotgun (WGS) entry which is preliminary data.</text>
</comment>
<reference evidence="2 3" key="1">
    <citation type="journal article" date="2015" name="Emerg. Microbes Infect.">
        <title>Characterization of 17 strains belonging to the Mycobacterium simiae complex and description of Mycobacterium paraense sp. nov.</title>
        <authorList>
            <person name="Fusco da Costa A.R."/>
            <person name="Fedrizzi T."/>
            <person name="Lopes M.L."/>
            <person name="Pecorari M."/>
            <person name="Oliveira da Costa W.L."/>
            <person name="Giacobazzi E."/>
            <person name="da Costa Bahia J.R."/>
            <person name="De Sanctis V."/>
            <person name="Batista Lima K.V."/>
            <person name="Bertorelli R."/>
            <person name="Grottola A."/>
            <person name="Fabio A."/>
            <person name="Mariottini A."/>
            <person name="Ferretti P."/>
            <person name="Di Leva F."/>
            <person name="Fregni Serpini G."/>
            <person name="Tagliazucchi S."/>
            <person name="Rumpianesi F."/>
            <person name="Jousson O."/>
            <person name="Segata N."/>
            <person name="Tortoli E."/>
        </authorList>
    </citation>
    <scope>NUCLEOTIDE SEQUENCE [LARGE SCALE GENOMIC DNA]</scope>
    <source>
        <strain evidence="2 3">FI-07156</strain>
    </source>
</reference>
<dbReference type="InterPro" id="IPR002035">
    <property type="entry name" value="VWF_A"/>
</dbReference>
<dbReference type="SMART" id="SM00327">
    <property type="entry name" value="VWA"/>
    <property type="match status" value="1"/>
</dbReference>
<dbReference type="Gene3D" id="3.40.50.410">
    <property type="entry name" value="von Willebrand factor, type A domain"/>
    <property type="match status" value="1"/>
</dbReference>
<dbReference type="InterPro" id="IPR051928">
    <property type="entry name" value="NorD/CobT"/>
</dbReference>
<dbReference type="PANTHER" id="PTHR41248:SF1">
    <property type="entry name" value="NORD PROTEIN"/>
    <property type="match status" value="1"/>
</dbReference>
<organism evidence="2 3">
    <name type="scientific">Mycobacterium paraense</name>
    <dbReference type="NCBI Taxonomy" id="767916"/>
    <lineage>
        <taxon>Bacteria</taxon>
        <taxon>Bacillati</taxon>
        <taxon>Actinomycetota</taxon>
        <taxon>Actinomycetes</taxon>
        <taxon>Mycobacteriales</taxon>
        <taxon>Mycobacteriaceae</taxon>
        <taxon>Mycobacterium</taxon>
        <taxon>Mycobacterium simiae complex</taxon>
    </lineage>
</organism>
<evidence type="ECO:0000313" key="2">
    <source>
        <dbReference type="EMBL" id="ORW33588.1"/>
    </source>
</evidence>